<accession>A0A0V0QDP0</accession>
<protein>
    <submittedName>
        <fullName evidence="2">Uncharacterized protein</fullName>
    </submittedName>
</protein>
<evidence type="ECO:0000313" key="2">
    <source>
        <dbReference type="EMBL" id="KRX00296.1"/>
    </source>
</evidence>
<dbReference type="AlphaFoldDB" id="A0A0V0QDP0"/>
<feature type="compositionally biased region" description="Low complexity" evidence="1">
    <location>
        <begin position="122"/>
        <end position="135"/>
    </location>
</feature>
<dbReference type="Proteomes" id="UP000054937">
    <property type="component" value="Unassembled WGS sequence"/>
</dbReference>
<comment type="caution">
    <text evidence="2">The sequence shown here is derived from an EMBL/GenBank/DDBJ whole genome shotgun (WGS) entry which is preliminary data.</text>
</comment>
<dbReference type="InParanoid" id="A0A0V0QDP0"/>
<name>A0A0V0QDP0_PSEPJ</name>
<proteinExistence type="predicted"/>
<organism evidence="2 3">
    <name type="scientific">Pseudocohnilembus persalinus</name>
    <name type="common">Ciliate</name>
    <dbReference type="NCBI Taxonomy" id="266149"/>
    <lineage>
        <taxon>Eukaryota</taxon>
        <taxon>Sar</taxon>
        <taxon>Alveolata</taxon>
        <taxon>Ciliophora</taxon>
        <taxon>Intramacronucleata</taxon>
        <taxon>Oligohymenophorea</taxon>
        <taxon>Scuticociliatia</taxon>
        <taxon>Philasterida</taxon>
        <taxon>Pseudocohnilembidae</taxon>
        <taxon>Pseudocohnilembus</taxon>
    </lineage>
</organism>
<feature type="region of interest" description="Disordered" evidence="1">
    <location>
        <begin position="122"/>
        <end position="142"/>
    </location>
</feature>
<keyword evidence="3" id="KW-1185">Reference proteome</keyword>
<gene>
    <name evidence="2" type="ORF">PPERSA_10795</name>
</gene>
<evidence type="ECO:0000313" key="3">
    <source>
        <dbReference type="Proteomes" id="UP000054937"/>
    </source>
</evidence>
<sequence>MISRAKDFTNKNGFKILQKDSHNILKEDHQQIDEQPENIYELTQNSQDEQTPQQQNNQNITYKKADHSNINQIISQKYENIHQLISNDKLQNSQISDNDKKEIQQQLYNQYLESLNQQSSNFQSYNNQKNNQQNQDDSDEMDEQPKFNLQYEDFEDIVQKQNKFNQTPQQNTNYAQVEFSHIPTIEDNKNFQIKQEIPVGQKNTTAVSFIKERDRIMQSSYRYQMQKIKLMDPDDIANQYQQMRNTLNDQISSQSKNFCNFESYLGQKTMKSNKGRSFPLGRNQIKFGQFNPVNQHPGVGDYNSQIMQNNQFSYTFGKKTPNPIYNKQIMSNPGVGKYQLPGQIHKKGFYKISGHKNSGASVFKPPTEARFKPEKGIKPGPGWYNYEQLNKSQKYRESKLKSAQGGRWGKSERFKEQPLYRTSTPGPGAYLASYQEEKEIEKIRQEKIQKQLDKEFRQSQSKFWQYKQSLELQSTSNLYKQFSVAQSQKKFENSLNCSSTNFQSFNGTNKNQNLSTKFNKRYKNNEIDNGLAATSYFNNYFVQDQTQQTQLQKHTQSEKQIQIISQPQQQAFIQQEQQQQLQNSDFSNKSNIQQLQVLQPSNKNNLLQQSKNIQVKSSKKFNNTANNLNVPKSNNYLNNKKLKTSYSQQLLNTQILKQQITFKMDQ</sequence>
<evidence type="ECO:0000256" key="1">
    <source>
        <dbReference type="SAM" id="MobiDB-lite"/>
    </source>
</evidence>
<dbReference type="EMBL" id="LDAU01000194">
    <property type="protein sequence ID" value="KRX00296.1"/>
    <property type="molecule type" value="Genomic_DNA"/>
</dbReference>
<reference evidence="2 3" key="1">
    <citation type="journal article" date="2015" name="Sci. Rep.">
        <title>Genome of the facultative scuticociliatosis pathogen Pseudocohnilembus persalinus provides insight into its virulence through horizontal gene transfer.</title>
        <authorList>
            <person name="Xiong J."/>
            <person name="Wang G."/>
            <person name="Cheng J."/>
            <person name="Tian M."/>
            <person name="Pan X."/>
            <person name="Warren A."/>
            <person name="Jiang C."/>
            <person name="Yuan D."/>
            <person name="Miao W."/>
        </authorList>
    </citation>
    <scope>NUCLEOTIDE SEQUENCE [LARGE SCALE GENOMIC DNA]</scope>
    <source>
        <strain evidence="2">36N120E</strain>
    </source>
</reference>